<name>A0A4V2QEA3_HYDET</name>
<dbReference type="GO" id="GO:0003677">
    <property type="term" value="F:DNA binding"/>
    <property type="evidence" value="ECO:0007669"/>
    <property type="project" value="UniProtKB-KW"/>
</dbReference>
<accession>A0A4V2QEA3</accession>
<sequence>MLFKIGEFSKLMQISIRMLRYYDEAGLLKPAQIDEATGYRLYSAAQIPVLQRIKLLRDVKFSVAEMAVALAHGDERAFIGELERKKAELEEELRLERQRIARIDRALRDIREAGPTHPCEVSFKSIPSLRILSLRKIIPHYHCEGMLWEQLFRFIEREHPELRQQSHRNLAIYHDEEHKEADVDVEVGVLVEWAGNNGDGCSFRETEPVANMACLMVRGPYENLERAYQSFACWLERNQYQMTGMSRQICHKGPYNEADPDQYLTEIQNPVRSLA</sequence>
<gene>
    <name evidence="4" type="ORF">EDC14_10145</name>
</gene>
<dbReference type="Pfam" id="PF06445">
    <property type="entry name" value="GyrI-like"/>
    <property type="match status" value="1"/>
</dbReference>
<dbReference type="PANTHER" id="PTHR30204:SF97">
    <property type="entry name" value="MERR FAMILY REGULATORY PROTEIN"/>
    <property type="match status" value="1"/>
</dbReference>
<feature type="coiled-coil region" evidence="2">
    <location>
        <begin position="79"/>
        <end position="106"/>
    </location>
</feature>
<dbReference type="InterPro" id="IPR011256">
    <property type="entry name" value="Reg_factor_effector_dom_sf"/>
</dbReference>
<dbReference type="CDD" id="cd01107">
    <property type="entry name" value="HTH_BmrR"/>
    <property type="match status" value="1"/>
</dbReference>
<evidence type="ECO:0000313" key="5">
    <source>
        <dbReference type="Proteomes" id="UP000295008"/>
    </source>
</evidence>
<dbReference type="SUPFAM" id="SSF55136">
    <property type="entry name" value="Probable bacterial effector-binding domain"/>
    <property type="match status" value="1"/>
</dbReference>
<evidence type="ECO:0000256" key="2">
    <source>
        <dbReference type="SAM" id="Coils"/>
    </source>
</evidence>
<dbReference type="SMART" id="SM00871">
    <property type="entry name" value="AraC_E_bind"/>
    <property type="match status" value="1"/>
</dbReference>
<comment type="caution">
    <text evidence="4">The sequence shown here is derived from an EMBL/GenBank/DDBJ whole genome shotgun (WGS) entry which is preliminary data.</text>
</comment>
<dbReference type="InterPro" id="IPR010499">
    <property type="entry name" value="AraC_E-bd"/>
</dbReference>
<dbReference type="Proteomes" id="UP000295008">
    <property type="component" value="Unassembled WGS sequence"/>
</dbReference>
<dbReference type="Pfam" id="PF13411">
    <property type="entry name" value="MerR_1"/>
    <property type="match status" value="1"/>
</dbReference>
<evidence type="ECO:0000256" key="1">
    <source>
        <dbReference type="ARBA" id="ARBA00023125"/>
    </source>
</evidence>
<dbReference type="PANTHER" id="PTHR30204">
    <property type="entry name" value="REDOX-CYCLING DRUG-SENSING TRANSCRIPTIONAL ACTIVATOR SOXR"/>
    <property type="match status" value="1"/>
</dbReference>
<evidence type="ECO:0000259" key="3">
    <source>
        <dbReference type="PROSITE" id="PS50937"/>
    </source>
</evidence>
<dbReference type="PROSITE" id="PS50937">
    <property type="entry name" value="HTH_MERR_2"/>
    <property type="match status" value="1"/>
</dbReference>
<keyword evidence="2" id="KW-0175">Coiled coil</keyword>
<dbReference type="InterPro" id="IPR009061">
    <property type="entry name" value="DNA-bd_dom_put_sf"/>
</dbReference>
<dbReference type="Gene3D" id="1.10.1660.10">
    <property type="match status" value="1"/>
</dbReference>
<dbReference type="Gene3D" id="3.20.80.10">
    <property type="entry name" value="Regulatory factor, effector binding domain"/>
    <property type="match status" value="1"/>
</dbReference>
<dbReference type="SMART" id="SM00422">
    <property type="entry name" value="HTH_MERR"/>
    <property type="match status" value="1"/>
</dbReference>
<proteinExistence type="predicted"/>
<dbReference type="InterPro" id="IPR029442">
    <property type="entry name" value="GyrI-like"/>
</dbReference>
<organism evidence="4 5">
    <name type="scientific">Hydrogenispora ethanolica</name>
    <dbReference type="NCBI Taxonomy" id="1082276"/>
    <lineage>
        <taxon>Bacteria</taxon>
        <taxon>Bacillati</taxon>
        <taxon>Bacillota</taxon>
        <taxon>Hydrogenispora</taxon>
    </lineage>
</organism>
<dbReference type="SUPFAM" id="SSF46955">
    <property type="entry name" value="Putative DNA-binding domain"/>
    <property type="match status" value="1"/>
</dbReference>
<dbReference type="GO" id="GO:0003700">
    <property type="term" value="F:DNA-binding transcription factor activity"/>
    <property type="evidence" value="ECO:0007669"/>
    <property type="project" value="InterPro"/>
</dbReference>
<dbReference type="InterPro" id="IPR047057">
    <property type="entry name" value="MerR_fam"/>
</dbReference>
<keyword evidence="5" id="KW-1185">Reference proteome</keyword>
<keyword evidence="1 4" id="KW-0238">DNA-binding</keyword>
<feature type="domain" description="HTH merR-type" evidence="3">
    <location>
        <begin position="2"/>
        <end position="72"/>
    </location>
</feature>
<protein>
    <submittedName>
        <fullName evidence="4">DNA-binding transcriptional MerR regulator</fullName>
    </submittedName>
</protein>
<dbReference type="AlphaFoldDB" id="A0A4V2QEA3"/>
<evidence type="ECO:0000313" key="4">
    <source>
        <dbReference type="EMBL" id="TCL67317.1"/>
    </source>
</evidence>
<dbReference type="InterPro" id="IPR000551">
    <property type="entry name" value="MerR-type_HTH_dom"/>
</dbReference>
<reference evidence="4 5" key="1">
    <citation type="submission" date="2019-03" db="EMBL/GenBank/DDBJ databases">
        <title>Genomic Encyclopedia of Type Strains, Phase IV (KMG-IV): sequencing the most valuable type-strain genomes for metagenomic binning, comparative biology and taxonomic classification.</title>
        <authorList>
            <person name="Goeker M."/>
        </authorList>
    </citation>
    <scope>NUCLEOTIDE SEQUENCE [LARGE SCALE GENOMIC DNA]</scope>
    <source>
        <strain evidence="4 5">LX-B</strain>
    </source>
</reference>
<dbReference type="EMBL" id="SLUN01000014">
    <property type="protein sequence ID" value="TCL67317.1"/>
    <property type="molecule type" value="Genomic_DNA"/>
</dbReference>